<proteinExistence type="predicted"/>
<comment type="caution">
    <text evidence="1">The sequence shown here is derived from an EMBL/GenBank/DDBJ whole genome shotgun (WGS) entry which is preliminary data.</text>
</comment>
<dbReference type="AlphaFoldDB" id="A0A5B7GMD0"/>
<evidence type="ECO:0000313" key="1">
    <source>
        <dbReference type="EMBL" id="MPC58759.1"/>
    </source>
</evidence>
<evidence type="ECO:0000313" key="2">
    <source>
        <dbReference type="Proteomes" id="UP000324222"/>
    </source>
</evidence>
<name>A0A5B7GMD0_PORTR</name>
<reference evidence="1 2" key="1">
    <citation type="submission" date="2019-05" db="EMBL/GenBank/DDBJ databases">
        <title>Another draft genome of Portunus trituberculatus and its Hox gene families provides insights of decapod evolution.</title>
        <authorList>
            <person name="Jeong J.-H."/>
            <person name="Song I."/>
            <person name="Kim S."/>
            <person name="Choi T."/>
            <person name="Kim D."/>
            <person name="Ryu S."/>
            <person name="Kim W."/>
        </authorList>
    </citation>
    <scope>NUCLEOTIDE SEQUENCE [LARGE SCALE GENOMIC DNA]</scope>
    <source>
        <tissue evidence="1">Muscle</tissue>
    </source>
</reference>
<sequence length="76" mass="8773">MLQRQAEVDSLPHTFSDREKRWLLSSPFSAMLFDPAVLARVQKNEHLASQQRALFSVVWCWPLLFGAQPLHPWGAK</sequence>
<organism evidence="1 2">
    <name type="scientific">Portunus trituberculatus</name>
    <name type="common">Swimming crab</name>
    <name type="synonym">Neptunus trituberculatus</name>
    <dbReference type="NCBI Taxonomy" id="210409"/>
    <lineage>
        <taxon>Eukaryota</taxon>
        <taxon>Metazoa</taxon>
        <taxon>Ecdysozoa</taxon>
        <taxon>Arthropoda</taxon>
        <taxon>Crustacea</taxon>
        <taxon>Multicrustacea</taxon>
        <taxon>Malacostraca</taxon>
        <taxon>Eumalacostraca</taxon>
        <taxon>Eucarida</taxon>
        <taxon>Decapoda</taxon>
        <taxon>Pleocyemata</taxon>
        <taxon>Brachyura</taxon>
        <taxon>Eubrachyura</taxon>
        <taxon>Portunoidea</taxon>
        <taxon>Portunidae</taxon>
        <taxon>Portuninae</taxon>
        <taxon>Portunus</taxon>
    </lineage>
</organism>
<gene>
    <name evidence="1" type="ORF">E2C01_052768</name>
</gene>
<dbReference type="Proteomes" id="UP000324222">
    <property type="component" value="Unassembled WGS sequence"/>
</dbReference>
<protein>
    <submittedName>
        <fullName evidence="1">Uncharacterized protein</fullName>
    </submittedName>
</protein>
<accession>A0A5B7GMD0</accession>
<keyword evidence="2" id="KW-1185">Reference proteome</keyword>
<dbReference type="EMBL" id="VSRR010015970">
    <property type="protein sequence ID" value="MPC58759.1"/>
    <property type="molecule type" value="Genomic_DNA"/>
</dbReference>